<name>A0A087DRS5_BIFAD</name>
<accession>A0A087DRS5</accession>
<sequence>MTQVKIDIGKLDANGIVDLANDSISVTPTSRFATATKKIVVDEPLKTALDQHGTITLNLPPTGKDWAYQLHVGAGTQHEFKVTFDVPDSANPVNFADLVTVDPATLIPNAGNPLSDIDQSDIDWAVDAINA</sequence>
<proteinExistence type="predicted"/>
<dbReference type="AlphaFoldDB" id="A0A087DRS5"/>
<comment type="caution">
    <text evidence="1">The sequence shown here is derived from an EMBL/GenBank/DDBJ whole genome shotgun (WGS) entry which is preliminary data.</text>
</comment>
<evidence type="ECO:0000313" key="1">
    <source>
        <dbReference type="EMBL" id="KFI98225.1"/>
    </source>
</evidence>
<dbReference type="Proteomes" id="UP000029091">
    <property type="component" value="Unassembled WGS sequence"/>
</dbReference>
<protein>
    <submittedName>
        <fullName evidence="1">Uncharacterized protein</fullName>
    </submittedName>
</protein>
<reference evidence="1 2" key="1">
    <citation type="submission" date="2014-03" db="EMBL/GenBank/DDBJ databases">
        <title>Genomics of Bifidobacteria.</title>
        <authorList>
            <person name="Ventura M."/>
            <person name="Milani C."/>
            <person name="Lugli G.A."/>
        </authorList>
    </citation>
    <scope>NUCLEOTIDE SEQUENCE [LARGE SCALE GENOMIC DNA]</scope>
    <source>
        <strain evidence="2">JCM 15918</strain>
    </source>
</reference>
<gene>
    <name evidence="1" type="ORF">BSTER_0801</name>
</gene>
<evidence type="ECO:0000313" key="2">
    <source>
        <dbReference type="Proteomes" id="UP000029091"/>
    </source>
</evidence>
<dbReference type="RefSeq" id="WP_033499775.1">
    <property type="nucleotide sequence ID" value="NZ_JDUX01000005.1"/>
</dbReference>
<organism evidence="1 2">
    <name type="scientific">Bifidobacterium adolescentis JCM 15918</name>
    <dbReference type="NCBI Taxonomy" id="1437612"/>
    <lineage>
        <taxon>Bacteria</taxon>
        <taxon>Bacillati</taxon>
        <taxon>Actinomycetota</taxon>
        <taxon>Actinomycetes</taxon>
        <taxon>Bifidobacteriales</taxon>
        <taxon>Bifidobacteriaceae</taxon>
        <taxon>Bifidobacterium</taxon>
    </lineage>
</organism>
<dbReference type="EMBL" id="JGZQ01000003">
    <property type="protein sequence ID" value="KFI98225.1"/>
    <property type="molecule type" value="Genomic_DNA"/>
</dbReference>